<reference evidence="8" key="1">
    <citation type="submission" date="2019-08" db="EMBL/GenBank/DDBJ databases">
        <title>The genome of the North American firefly Photinus pyralis.</title>
        <authorList>
            <consortium name="Photinus pyralis genome working group"/>
            <person name="Fallon T.R."/>
            <person name="Sander Lower S.E."/>
            <person name="Weng J.-K."/>
        </authorList>
    </citation>
    <scope>NUCLEOTIDE SEQUENCE</scope>
    <source>
        <strain evidence="8">TRF0915ILg1</strain>
        <tissue evidence="8">Whole body</tissue>
    </source>
</reference>
<evidence type="ECO:0000313" key="9">
    <source>
        <dbReference type="Proteomes" id="UP000801492"/>
    </source>
</evidence>
<protein>
    <recommendedName>
        <fullName evidence="6">Annexin</fullName>
    </recommendedName>
</protein>
<keyword evidence="3 6" id="KW-0106">Calcium</keyword>
<dbReference type="GO" id="GO:0032509">
    <property type="term" value="P:endosome transport via multivesicular body sorting pathway"/>
    <property type="evidence" value="ECO:0007669"/>
    <property type="project" value="TreeGrafter"/>
</dbReference>
<dbReference type="PROSITE" id="PS51897">
    <property type="entry name" value="ANNEXIN_2"/>
    <property type="match status" value="3"/>
</dbReference>
<dbReference type="GO" id="GO:0012506">
    <property type="term" value="C:vesicle membrane"/>
    <property type="evidence" value="ECO:0007669"/>
    <property type="project" value="TreeGrafter"/>
</dbReference>
<dbReference type="OrthoDB" id="37886at2759"/>
<feature type="signal peptide" evidence="7">
    <location>
        <begin position="1"/>
        <end position="20"/>
    </location>
</feature>
<dbReference type="Pfam" id="PF00191">
    <property type="entry name" value="Annexin"/>
    <property type="match status" value="3"/>
</dbReference>
<dbReference type="FunFam" id="1.10.220.10:FF:000003">
    <property type="entry name" value="Annexin"/>
    <property type="match status" value="1"/>
</dbReference>
<name>A0A8K0D5V9_IGNLU</name>
<dbReference type="FunFam" id="1.10.220.10:FF:000002">
    <property type="entry name" value="Annexin"/>
    <property type="match status" value="1"/>
</dbReference>
<dbReference type="InterPro" id="IPR018252">
    <property type="entry name" value="Annexin_repeat_CS"/>
</dbReference>
<dbReference type="Proteomes" id="UP000801492">
    <property type="component" value="Unassembled WGS sequence"/>
</dbReference>
<keyword evidence="4 6" id="KW-0041">Annexin</keyword>
<dbReference type="AlphaFoldDB" id="A0A8K0D5V9"/>
<proteinExistence type="inferred from homology"/>
<dbReference type="PANTHER" id="PTHR10502">
    <property type="entry name" value="ANNEXIN"/>
    <property type="match status" value="1"/>
</dbReference>
<comment type="domain">
    <text evidence="6">A pair of annexin repeats may form one binding site for calcium and phospholipid.</text>
</comment>
<dbReference type="EMBL" id="VTPC01003895">
    <property type="protein sequence ID" value="KAF2897866.1"/>
    <property type="molecule type" value="Genomic_DNA"/>
</dbReference>
<evidence type="ECO:0000256" key="4">
    <source>
        <dbReference type="ARBA" id="ARBA00023216"/>
    </source>
</evidence>
<dbReference type="Gene3D" id="1.10.220.10">
    <property type="entry name" value="Annexin"/>
    <property type="match status" value="4"/>
</dbReference>
<comment type="caution">
    <text evidence="8">The sequence shown here is derived from an EMBL/GenBank/DDBJ whole genome shotgun (WGS) entry which is preliminary data.</text>
</comment>
<dbReference type="PROSITE" id="PS00223">
    <property type="entry name" value="ANNEXIN_1"/>
    <property type="match status" value="1"/>
</dbReference>
<dbReference type="InterPro" id="IPR018502">
    <property type="entry name" value="Annexin_repeat"/>
</dbReference>
<evidence type="ECO:0000256" key="6">
    <source>
        <dbReference type="RuleBase" id="RU003540"/>
    </source>
</evidence>
<dbReference type="GO" id="GO:0005509">
    <property type="term" value="F:calcium ion binding"/>
    <property type="evidence" value="ECO:0007669"/>
    <property type="project" value="InterPro"/>
</dbReference>
<keyword evidence="7" id="KW-0732">Signal</keyword>
<dbReference type="GO" id="GO:0005634">
    <property type="term" value="C:nucleus"/>
    <property type="evidence" value="ECO:0007669"/>
    <property type="project" value="TreeGrafter"/>
</dbReference>
<dbReference type="InterPro" id="IPR001464">
    <property type="entry name" value="Annexin"/>
</dbReference>
<dbReference type="SMART" id="SM00335">
    <property type="entry name" value="ANX"/>
    <property type="match status" value="3"/>
</dbReference>
<gene>
    <name evidence="8" type="ORF">ILUMI_08317</name>
</gene>
<dbReference type="GO" id="GO:0001786">
    <property type="term" value="F:phosphatidylserine binding"/>
    <property type="evidence" value="ECO:0007669"/>
    <property type="project" value="TreeGrafter"/>
</dbReference>
<comment type="similarity">
    <text evidence="1 6">Belongs to the annexin family.</text>
</comment>
<accession>A0A8K0D5V9</accession>
<organism evidence="8 9">
    <name type="scientific">Ignelater luminosus</name>
    <name type="common">Cucubano</name>
    <name type="synonym">Pyrophorus luminosus</name>
    <dbReference type="NCBI Taxonomy" id="2038154"/>
    <lineage>
        <taxon>Eukaryota</taxon>
        <taxon>Metazoa</taxon>
        <taxon>Ecdysozoa</taxon>
        <taxon>Arthropoda</taxon>
        <taxon>Hexapoda</taxon>
        <taxon>Insecta</taxon>
        <taxon>Pterygota</taxon>
        <taxon>Neoptera</taxon>
        <taxon>Endopterygota</taxon>
        <taxon>Coleoptera</taxon>
        <taxon>Polyphaga</taxon>
        <taxon>Elateriformia</taxon>
        <taxon>Elateroidea</taxon>
        <taxon>Elateridae</taxon>
        <taxon>Agrypninae</taxon>
        <taxon>Pyrophorini</taxon>
        <taxon>Ignelater</taxon>
    </lineage>
</organism>
<keyword evidence="5 6" id="KW-0111">Calcium/phospholipid-binding</keyword>
<dbReference type="GO" id="GO:0005737">
    <property type="term" value="C:cytoplasm"/>
    <property type="evidence" value="ECO:0007669"/>
    <property type="project" value="TreeGrafter"/>
</dbReference>
<evidence type="ECO:0000313" key="8">
    <source>
        <dbReference type="EMBL" id="KAF2897866.1"/>
    </source>
</evidence>
<sequence length="389" mass="43975">MMKVQVILVVCSVFLQNSYGATIQAQPADAKTQILNPNPELTDVTFVSNASIQLVKIDSNTSITYPTDYDDVPLDINDPKADARAIRNALTASKVNTNSIVAALSGKTRAQRLRVAEEYKLLFKAEITKDLKQKLGDHWLTKLVIDLLIPLKEYYVKELHEAMHGAGTNEDTLIEILCTMNNEEIKQIKEIYEKTYKATLKSHIQYETAGDFEELLVALLNADRDESGKVKKKWGTDESTFITILTQSNYEQLKLIFDEYKTLTGHSFEYAIECEFSSFIQRGLLAIVKAAHDLPKYYAERLHSSVAGSGTNNKRLIRIITTRNEIDMDLIKTHYKEDYGITLEDAIADDTSGDYKTLLLELIRENPCRDTNLLGCTFITIRAEEESNP</sequence>
<dbReference type="PANTHER" id="PTHR10502:SF233">
    <property type="entry name" value="ANNEXIN B9"/>
    <property type="match status" value="1"/>
</dbReference>
<keyword evidence="2 6" id="KW-0677">Repeat</keyword>
<feature type="chain" id="PRO_5035459545" description="Annexin" evidence="7">
    <location>
        <begin position="21"/>
        <end position="389"/>
    </location>
</feature>
<dbReference type="GO" id="GO:0005544">
    <property type="term" value="F:calcium-dependent phospholipid binding"/>
    <property type="evidence" value="ECO:0007669"/>
    <property type="project" value="UniProtKB-KW"/>
</dbReference>
<dbReference type="InterPro" id="IPR037104">
    <property type="entry name" value="Annexin_sf"/>
</dbReference>
<dbReference type="GO" id="GO:0005886">
    <property type="term" value="C:plasma membrane"/>
    <property type="evidence" value="ECO:0007669"/>
    <property type="project" value="TreeGrafter"/>
</dbReference>
<dbReference type="SUPFAM" id="SSF47874">
    <property type="entry name" value="Annexin"/>
    <property type="match status" value="1"/>
</dbReference>
<dbReference type="PRINTS" id="PR00196">
    <property type="entry name" value="ANNEXIN"/>
</dbReference>
<evidence type="ECO:0000256" key="5">
    <source>
        <dbReference type="ARBA" id="ARBA00023302"/>
    </source>
</evidence>
<evidence type="ECO:0000256" key="7">
    <source>
        <dbReference type="SAM" id="SignalP"/>
    </source>
</evidence>
<keyword evidence="9" id="KW-1185">Reference proteome</keyword>
<dbReference type="FunFam" id="1.10.220.10:FF:000001">
    <property type="entry name" value="Annexin"/>
    <property type="match status" value="1"/>
</dbReference>
<evidence type="ECO:0000256" key="1">
    <source>
        <dbReference type="ARBA" id="ARBA00007831"/>
    </source>
</evidence>
<evidence type="ECO:0000256" key="2">
    <source>
        <dbReference type="ARBA" id="ARBA00022737"/>
    </source>
</evidence>
<evidence type="ECO:0000256" key="3">
    <source>
        <dbReference type="ARBA" id="ARBA00022837"/>
    </source>
</evidence>